<sequence length="179" mass="20469">MKISHRWLRRIIRYFIAAIASLSLVACSSTPQTETENKISVEMSTARDINPNDQGVGNPLRIMIYTLKSPDEFMSSDFFTITEENTPSLQQQMEKVYDGIVLPNKKKKIELAPNNDITAIGVIAAYRDIEKAEWKAVIHPLPEKRVQPWYKRIVSWKQPPAPVVKVSVERLSISIKEMD</sequence>
<gene>
    <name evidence="2" type="ORF">GEAM_1180</name>
</gene>
<dbReference type="PANTHER" id="PTHR37625">
    <property type="entry name" value="OUTER MEMBRANE LIPOPROTEIN-RELATED"/>
    <property type="match status" value="1"/>
</dbReference>
<dbReference type="Pfam" id="PF12790">
    <property type="entry name" value="T6SS-SciN"/>
    <property type="match status" value="1"/>
</dbReference>
<dbReference type="GeneID" id="78379522"/>
<dbReference type="Gene3D" id="2.60.40.4150">
    <property type="entry name" value="Type VI secretion system, lipoprotein SciN"/>
    <property type="match status" value="1"/>
</dbReference>
<dbReference type="NCBIfam" id="TIGR03352">
    <property type="entry name" value="VI_chp_3"/>
    <property type="match status" value="1"/>
</dbReference>
<feature type="chain" id="PRO_5001791204" evidence="1">
    <location>
        <begin position="29"/>
        <end position="179"/>
    </location>
</feature>
<dbReference type="RefSeq" id="WP_034789450.1">
    <property type="nucleotide sequence ID" value="NZ_JMPJ01000037.1"/>
</dbReference>
<dbReference type="STRING" id="910964.GEAM_1180"/>
<reference evidence="2 3" key="1">
    <citation type="submission" date="2014-05" db="EMBL/GenBank/DDBJ databases">
        <title>ATOL: Assembling a taxonomically balanced genome-scale reconstruction of the evolutionary history of the Enterobacteriaceae.</title>
        <authorList>
            <person name="Plunkett G.III."/>
            <person name="Neeno-Eckwall E.C."/>
            <person name="Glasner J.D."/>
            <person name="Perna N.T."/>
        </authorList>
    </citation>
    <scope>NUCLEOTIDE SEQUENCE [LARGE SCALE GENOMIC DNA]</scope>
    <source>
        <strain evidence="2 3">ATCC 33852</strain>
    </source>
</reference>
<dbReference type="OrthoDB" id="5471061at2"/>
<evidence type="ECO:0000256" key="1">
    <source>
        <dbReference type="SAM" id="SignalP"/>
    </source>
</evidence>
<keyword evidence="3" id="KW-1185">Reference proteome</keyword>
<evidence type="ECO:0000313" key="2">
    <source>
        <dbReference type="EMBL" id="KFC83552.1"/>
    </source>
</evidence>
<keyword evidence="2" id="KW-0449">Lipoprotein</keyword>
<dbReference type="AlphaFoldDB" id="A0A085GIK7"/>
<comment type="caution">
    <text evidence="2">The sequence shown here is derived from an EMBL/GenBank/DDBJ whole genome shotgun (WGS) entry which is preliminary data.</text>
</comment>
<dbReference type="EMBL" id="JMPJ01000037">
    <property type="protein sequence ID" value="KFC83552.1"/>
    <property type="molecule type" value="Genomic_DNA"/>
</dbReference>
<dbReference type="InterPro" id="IPR017734">
    <property type="entry name" value="T6SS_SciN"/>
</dbReference>
<dbReference type="PANTHER" id="PTHR37625:SF4">
    <property type="entry name" value="OUTER MEMBRANE LIPOPROTEIN"/>
    <property type="match status" value="1"/>
</dbReference>
<name>A0A085GIK7_EWIA3</name>
<dbReference type="PROSITE" id="PS51257">
    <property type="entry name" value="PROKAR_LIPOPROTEIN"/>
    <property type="match status" value="1"/>
</dbReference>
<protein>
    <submittedName>
        <fullName evidence="2">Type VI secretion lipoprotein</fullName>
    </submittedName>
</protein>
<keyword evidence="1" id="KW-0732">Signal</keyword>
<feature type="signal peptide" evidence="1">
    <location>
        <begin position="1"/>
        <end position="28"/>
    </location>
</feature>
<dbReference type="Proteomes" id="UP000028640">
    <property type="component" value="Unassembled WGS sequence"/>
</dbReference>
<proteinExistence type="predicted"/>
<dbReference type="eggNOG" id="COG3521">
    <property type="taxonomic scope" value="Bacteria"/>
</dbReference>
<accession>A0A085GIK7</accession>
<organism evidence="2 3">
    <name type="scientific">Ewingella americana (strain ATCC 33852 / DSM 4580 / CCUG 14506 / JCM 5911 / LMG 7869 / NCTC 12157 / CDC 1468-78)</name>
    <dbReference type="NCBI Taxonomy" id="910964"/>
    <lineage>
        <taxon>Bacteria</taxon>
        <taxon>Pseudomonadati</taxon>
        <taxon>Pseudomonadota</taxon>
        <taxon>Gammaproteobacteria</taxon>
        <taxon>Enterobacterales</taxon>
        <taxon>Yersiniaceae</taxon>
        <taxon>Ewingella</taxon>
    </lineage>
</organism>
<evidence type="ECO:0000313" key="3">
    <source>
        <dbReference type="Proteomes" id="UP000028640"/>
    </source>
</evidence>
<dbReference type="InterPro" id="IPR038706">
    <property type="entry name" value="Type_VI_SciN-like_sf"/>
</dbReference>